<dbReference type="GeneID" id="6016641"/>
<gene>
    <name evidence="1" type="ORF">CC1G_10402</name>
</gene>
<dbReference type="InParanoid" id="A8PAN2"/>
<dbReference type="AlphaFoldDB" id="A8PAN2"/>
<evidence type="ECO:0000313" key="2">
    <source>
        <dbReference type="Proteomes" id="UP000001861"/>
    </source>
</evidence>
<organism evidence="1 2">
    <name type="scientific">Coprinopsis cinerea (strain Okayama-7 / 130 / ATCC MYA-4618 / FGSC 9003)</name>
    <name type="common">Inky cap fungus</name>
    <name type="synonym">Hormographiella aspergillata</name>
    <dbReference type="NCBI Taxonomy" id="240176"/>
    <lineage>
        <taxon>Eukaryota</taxon>
        <taxon>Fungi</taxon>
        <taxon>Dikarya</taxon>
        <taxon>Basidiomycota</taxon>
        <taxon>Agaricomycotina</taxon>
        <taxon>Agaricomycetes</taxon>
        <taxon>Agaricomycetidae</taxon>
        <taxon>Agaricales</taxon>
        <taxon>Agaricineae</taxon>
        <taxon>Psathyrellaceae</taxon>
        <taxon>Coprinopsis</taxon>
    </lineage>
</organism>
<comment type="caution">
    <text evidence="1">The sequence shown here is derived from an EMBL/GenBank/DDBJ whole genome shotgun (WGS) entry which is preliminary data.</text>
</comment>
<dbReference type="VEuPathDB" id="FungiDB:CC1G_10402"/>
<proteinExistence type="predicted"/>
<dbReference type="Proteomes" id="UP000001861">
    <property type="component" value="Unassembled WGS sequence"/>
</dbReference>
<protein>
    <submittedName>
        <fullName evidence="1">Uncharacterized protein</fullName>
    </submittedName>
</protein>
<dbReference type="KEGG" id="cci:CC1G_10402"/>
<dbReference type="EMBL" id="AACS02000002">
    <property type="protein sequence ID" value="EAU81799.2"/>
    <property type="molecule type" value="Genomic_DNA"/>
</dbReference>
<keyword evidence="2" id="KW-1185">Reference proteome</keyword>
<dbReference type="RefSeq" id="XP_001840018.2">
    <property type="nucleotide sequence ID" value="XM_001839966.2"/>
</dbReference>
<dbReference type="HOGENOM" id="CLU_2346603_0_0_1"/>
<reference evidence="1 2" key="1">
    <citation type="journal article" date="2010" name="Proc. Natl. Acad. Sci. U.S.A.">
        <title>Insights into evolution of multicellular fungi from the assembled chromosomes of the mushroom Coprinopsis cinerea (Coprinus cinereus).</title>
        <authorList>
            <person name="Stajich J.E."/>
            <person name="Wilke S.K."/>
            <person name="Ahren D."/>
            <person name="Au C.H."/>
            <person name="Birren B.W."/>
            <person name="Borodovsky M."/>
            <person name="Burns C."/>
            <person name="Canback B."/>
            <person name="Casselton L.A."/>
            <person name="Cheng C.K."/>
            <person name="Deng J."/>
            <person name="Dietrich F.S."/>
            <person name="Fargo D.C."/>
            <person name="Farman M.L."/>
            <person name="Gathman A.C."/>
            <person name="Goldberg J."/>
            <person name="Guigo R."/>
            <person name="Hoegger P.J."/>
            <person name="Hooker J.B."/>
            <person name="Huggins A."/>
            <person name="James T.Y."/>
            <person name="Kamada T."/>
            <person name="Kilaru S."/>
            <person name="Kodira C."/>
            <person name="Kues U."/>
            <person name="Kupfer D."/>
            <person name="Kwan H.S."/>
            <person name="Lomsadze A."/>
            <person name="Li W."/>
            <person name="Lilly W.W."/>
            <person name="Ma L.J."/>
            <person name="Mackey A.J."/>
            <person name="Manning G."/>
            <person name="Martin F."/>
            <person name="Muraguchi H."/>
            <person name="Natvig D.O."/>
            <person name="Palmerini H."/>
            <person name="Ramesh M.A."/>
            <person name="Rehmeyer C.J."/>
            <person name="Roe B.A."/>
            <person name="Shenoy N."/>
            <person name="Stanke M."/>
            <person name="Ter-Hovhannisyan V."/>
            <person name="Tunlid A."/>
            <person name="Velagapudi R."/>
            <person name="Vision T.J."/>
            <person name="Zeng Q."/>
            <person name="Zolan M.E."/>
            <person name="Pukkila P.J."/>
        </authorList>
    </citation>
    <scope>NUCLEOTIDE SEQUENCE [LARGE SCALE GENOMIC DNA]</scope>
    <source>
        <strain evidence="2">Okayama-7 / 130 / ATCC MYA-4618 / FGSC 9003</strain>
    </source>
</reference>
<accession>A8PAN2</accession>
<name>A8PAN2_COPC7</name>
<evidence type="ECO:0000313" key="1">
    <source>
        <dbReference type="EMBL" id="EAU81799.2"/>
    </source>
</evidence>
<sequence length="97" mass="10804">MSMNTDSNADSNGGVTYREICPQRRIYLRDRQFVVQKEIVSDGPDINCGREINSTRHFFYKATSEAPISVTYHKVIITGVACGVCIPFAIGLATKIF</sequence>